<reference evidence="1" key="1">
    <citation type="journal article" date="2020" name="Nature">
        <title>Giant virus diversity and host interactions through global metagenomics.</title>
        <authorList>
            <person name="Schulz F."/>
            <person name="Roux S."/>
            <person name="Paez-Espino D."/>
            <person name="Jungbluth S."/>
            <person name="Walsh D.A."/>
            <person name="Denef V.J."/>
            <person name="McMahon K.D."/>
            <person name="Konstantinidis K.T."/>
            <person name="Eloe-Fadrosh E.A."/>
            <person name="Kyrpides N.C."/>
            <person name="Woyke T."/>
        </authorList>
    </citation>
    <scope>NUCLEOTIDE SEQUENCE</scope>
    <source>
        <strain evidence="1">GVMAG-S-3300013014-104</strain>
    </source>
</reference>
<sequence>MSGDFTLVSTNTLPNTNTNTITGNIEVNSDGNTTITFLTPFNQSIMFSSQDSFYEDTFNINNPSDNYNGTYSGFNSGNSTNVYLIDVSISGVNVNIYILSIPTSVTLSYKLNDEQITDQAVFSQPYDVNPPSQNPLLIYYINNDPNFLPSTKSLFPYPINFQINLSANANYSPISYQLIINSENEVNYNIETSNFFTGTVTYQDSTYTFNFIFDSSPTPTNTLSYYQYMFYAFQPTNNVSIPPSLNYSTAEVQTYQNTNRSALMVLKNLDPEDRFTKMVEKEQIASEVAKIQLNGKRLNVSLKEIAKIILKNVKC</sequence>
<dbReference type="AlphaFoldDB" id="A0A6C0KS65"/>
<accession>A0A6C0KS65</accession>
<name>A0A6C0KS65_9ZZZZ</name>
<protein>
    <submittedName>
        <fullName evidence="1">Uncharacterized protein</fullName>
    </submittedName>
</protein>
<evidence type="ECO:0000313" key="1">
    <source>
        <dbReference type="EMBL" id="QHU19178.1"/>
    </source>
</evidence>
<organism evidence="1">
    <name type="scientific">viral metagenome</name>
    <dbReference type="NCBI Taxonomy" id="1070528"/>
    <lineage>
        <taxon>unclassified sequences</taxon>
        <taxon>metagenomes</taxon>
        <taxon>organismal metagenomes</taxon>
    </lineage>
</organism>
<dbReference type="EMBL" id="MN740945">
    <property type="protein sequence ID" value="QHU19178.1"/>
    <property type="molecule type" value="Genomic_DNA"/>
</dbReference>
<proteinExistence type="predicted"/>